<evidence type="ECO:0000313" key="8">
    <source>
        <dbReference type="EMBL" id="GFG28711.1"/>
    </source>
</evidence>
<dbReference type="GO" id="GO:0006099">
    <property type="term" value="P:tricarboxylic acid cycle"/>
    <property type="evidence" value="ECO:0007669"/>
    <property type="project" value="InterPro"/>
</dbReference>
<name>A0A6L2P8S7_COPFO</name>
<evidence type="ECO:0000256" key="1">
    <source>
        <dbReference type="ARBA" id="ARBA00004370"/>
    </source>
</evidence>
<keyword evidence="2" id="KW-0349">Heme</keyword>
<evidence type="ECO:0000256" key="3">
    <source>
        <dbReference type="ARBA" id="ARBA00022692"/>
    </source>
</evidence>
<accession>A0A6L2P8S7</accession>
<dbReference type="GO" id="GO:0005739">
    <property type="term" value="C:mitochondrion"/>
    <property type="evidence" value="ECO:0007669"/>
    <property type="project" value="GOC"/>
</dbReference>
<protein>
    <submittedName>
        <fullName evidence="8">Uncharacterized protein</fullName>
    </submittedName>
</protein>
<dbReference type="InterPro" id="IPR034804">
    <property type="entry name" value="SQR/QFR_C/D"/>
</dbReference>
<evidence type="ECO:0000256" key="6">
    <source>
        <dbReference type="ARBA" id="ARBA00023004"/>
    </source>
</evidence>
<dbReference type="GO" id="GO:0016020">
    <property type="term" value="C:membrane"/>
    <property type="evidence" value="ECO:0007669"/>
    <property type="project" value="UniProtKB-SubCell"/>
</dbReference>
<evidence type="ECO:0000256" key="2">
    <source>
        <dbReference type="ARBA" id="ARBA00022617"/>
    </source>
</evidence>
<dbReference type="GO" id="GO:0046872">
    <property type="term" value="F:metal ion binding"/>
    <property type="evidence" value="ECO:0007669"/>
    <property type="project" value="UniProtKB-KW"/>
</dbReference>
<dbReference type="AlphaFoldDB" id="A0A6L2P8S7"/>
<dbReference type="SUPFAM" id="SSF81343">
    <property type="entry name" value="Fumarate reductase respiratory complex transmembrane subunits"/>
    <property type="match status" value="1"/>
</dbReference>
<evidence type="ECO:0000256" key="7">
    <source>
        <dbReference type="ARBA" id="ARBA00023136"/>
    </source>
</evidence>
<evidence type="ECO:0000256" key="5">
    <source>
        <dbReference type="ARBA" id="ARBA00022989"/>
    </source>
</evidence>
<comment type="subcellular location">
    <subcellularLocation>
        <location evidence="1">Membrane</location>
    </subcellularLocation>
</comment>
<dbReference type="Proteomes" id="UP000502823">
    <property type="component" value="Unassembled WGS sequence"/>
</dbReference>
<dbReference type="GO" id="GO:0006121">
    <property type="term" value="P:mitochondrial electron transport, succinate to ubiquinone"/>
    <property type="evidence" value="ECO:0007669"/>
    <property type="project" value="TreeGrafter"/>
</dbReference>
<keyword evidence="3" id="KW-0812">Transmembrane</keyword>
<keyword evidence="4" id="KW-0479">Metal-binding</keyword>
<sequence>MSGHFSEHVATLQNMHLSPTLIILAKATLAFPFCYHYASGIRHLGCSFLQAWDLGKFLTIKEVYLTGYSVLANLDFLDDSCSLSLHIWGTQWHFSTSKTEDKLYCQFAISLYVFFDRLFYKD</sequence>
<reference evidence="9" key="1">
    <citation type="submission" date="2020-01" db="EMBL/GenBank/DDBJ databases">
        <title>Draft genome sequence of the Termite Coptotermes fromosanus.</title>
        <authorList>
            <person name="Itakura S."/>
            <person name="Yosikawa Y."/>
            <person name="Umezawa K."/>
        </authorList>
    </citation>
    <scope>NUCLEOTIDE SEQUENCE [LARGE SCALE GENOMIC DNA]</scope>
</reference>
<dbReference type="GO" id="GO:0009055">
    <property type="term" value="F:electron transfer activity"/>
    <property type="evidence" value="ECO:0007669"/>
    <property type="project" value="InterPro"/>
</dbReference>
<dbReference type="PANTHER" id="PTHR10978:SF5">
    <property type="entry name" value="SUCCINATE DEHYDROGENASE CYTOCHROME B560 SUBUNIT, MITOCHONDRIAL"/>
    <property type="match status" value="1"/>
</dbReference>
<dbReference type="InParanoid" id="A0A6L2P8S7"/>
<dbReference type="PANTHER" id="PTHR10978">
    <property type="entry name" value="SUCCINATE DEHYDROGENASE CYTOCHROME B560 SUBUNIT"/>
    <property type="match status" value="1"/>
</dbReference>
<keyword evidence="7" id="KW-0472">Membrane</keyword>
<proteinExistence type="predicted"/>
<dbReference type="InterPro" id="IPR014314">
    <property type="entry name" value="Succ_DH_cytb556"/>
</dbReference>
<evidence type="ECO:0000313" key="9">
    <source>
        <dbReference type="Proteomes" id="UP000502823"/>
    </source>
</evidence>
<dbReference type="InterPro" id="IPR000701">
    <property type="entry name" value="SuccDH_FuR_B_TM-su"/>
</dbReference>
<dbReference type="Gene3D" id="1.20.1300.10">
    <property type="entry name" value="Fumarate reductase/succinate dehydrogenase, transmembrane subunit"/>
    <property type="match status" value="1"/>
</dbReference>
<evidence type="ECO:0000256" key="4">
    <source>
        <dbReference type="ARBA" id="ARBA00022723"/>
    </source>
</evidence>
<dbReference type="OrthoDB" id="588261at2759"/>
<keyword evidence="9" id="KW-1185">Reference proteome</keyword>
<dbReference type="EMBL" id="BLKM01000078">
    <property type="protein sequence ID" value="GFG28711.1"/>
    <property type="molecule type" value="Genomic_DNA"/>
</dbReference>
<organism evidence="8 9">
    <name type="scientific">Coptotermes formosanus</name>
    <name type="common">Formosan subterranean termite</name>
    <dbReference type="NCBI Taxonomy" id="36987"/>
    <lineage>
        <taxon>Eukaryota</taxon>
        <taxon>Metazoa</taxon>
        <taxon>Ecdysozoa</taxon>
        <taxon>Arthropoda</taxon>
        <taxon>Hexapoda</taxon>
        <taxon>Insecta</taxon>
        <taxon>Pterygota</taxon>
        <taxon>Neoptera</taxon>
        <taxon>Polyneoptera</taxon>
        <taxon>Dictyoptera</taxon>
        <taxon>Blattodea</taxon>
        <taxon>Blattoidea</taxon>
        <taxon>Termitoidae</taxon>
        <taxon>Rhinotermitidae</taxon>
        <taxon>Coptotermes</taxon>
    </lineage>
</organism>
<keyword evidence="5" id="KW-1133">Transmembrane helix</keyword>
<keyword evidence="6" id="KW-0408">Iron</keyword>
<comment type="caution">
    <text evidence="8">The sequence shown here is derived from an EMBL/GenBank/DDBJ whole genome shotgun (WGS) entry which is preliminary data.</text>
</comment>
<dbReference type="Pfam" id="PF01127">
    <property type="entry name" value="Sdh_cyt"/>
    <property type="match status" value="1"/>
</dbReference>
<gene>
    <name evidence="8" type="ORF">Cfor_05992</name>
</gene>